<organism evidence="2 3">
    <name type="scientific">Halorubrum ezzemoulense</name>
    <name type="common">Halorubrum chaoviator</name>
    <dbReference type="NCBI Taxonomy" id="337243"/>
    <lineage>
        <taxon>Archaea</taxon>
        <taxon>Methanobacteriati</taxon>
        <taxon>Methanobacteriota</taxon>
        <taxon>Stenosarchaea group</taxon>
        <taxon>Halobacteria</taxon>
        <taxon>Halobacteriales</taxon>
        <taxon>Haloferacaceae</taxon>
        <taxon>Halorubrum</taxon>
    </lineage>
</organism>
<sequence length="80" mass="9299">MIQKLINDYIKEYQQSDWEFHTRYMGPILLGLSQLAVLIVVVGTARIYFGVSDFEVFILTLINCVIVPIVMWYPIRKAGF</sequence>
<evidence type="ECO:0000313" key="2">
    <source>
        <dbReference type="EMBL" id="SNR73401.1"/>
    </source>
</evidence>
<dbReference type="RefSeq" id="WP_089309242.1">
    <property type="nucleotide sequence ID" value="NZ_FZNK01000017.1"/>
</dbReference>
<keyword evidence="1" id="KW-0472">Membrane</keyword>
<gene>
    <name evidence="2" type="ORF">SAMN06266787_11714</name>
</gene>
<protein>
    <submittedName>
        <fullName evidence="2">Uncharacterized protein</fullName>
    </submittedName>
</protein>
<proteinExistence type="predicted"/>
<dbReference type="Proteomes" id="UP000198297">
    <property type="component" value="Unassembled WGS sequence"/>
</dbReference>
<evidence type="ECO:0000256" key="1">
    <source>
        <dbReference type="SAM" id="Phobius"/>
    </source>
</evidence>
<reference evidence="3" key="1">
    <citation type="submission" date="2017-06" db="EMBL/GenBank/DDBJ databases">
        <authorList>
            <person name="Varghese N."/>
            <person name="Submissions S."/>
        </authorList>
    </citation>
    <scope>NUCLEOTIDE SEQUENCE [LARGE SCALE GENOMIC DNA]</scope>
    <source>
        <strain evidence="3">DSM 19316</strain>
    </source>
</reference>
<dbReference type="AlphaFoldDB" id="A0A238YRT7"/>
<keyword evidence="1" id="KW-1133">Transmembrane helix</keyword>
<dbReference type="EMBL" id="FZNK01000017">
    <property type="protein sequence ID" value="SNR73401.1"/>
    <property type="molecule type" value="Genomic_DNA"/>
</dbReference>
<name>A0A238YRT7_HALEZ</name>
<accession>A0A238YRT7</accession>
<evidence type="ECO:0000313" key="3">
    <source>
        <dbReference type="Proteomes" id="UP000198297"/>
    </source>
</evidence>
<feature type="transmembrane region" description="Helical" evidence="1">
    <location>
        <begin position="56"/>
        <end position="75"/>
    </location>
</feature>
<keyword evidence="1" id="KW-0812">Transmembrane</keyword>
<feature type="transmembrane region" description="Helical" evidence="1">
    <location>
        <begin position="28"/>
        <end position="49"/>
    </location>
</feature>